<dbReference type="SUPFAM" id="SSF160059">
    <property type="entry name" value="PriA/YqbF domain"/>
    <property type="match status" value="1"/>
</dbReference>
<evidence type="ECO:0000256" key="1">
    <source>
        <dbReference type="ARBA" id="ARBA00004123"/>
    </source>
</evidence>
<reference evidence="8" key="1">
    <citation type="submission" date="2021-02" db="EMBL/GenBank/DDBJ databases">
        <authorList>
            <person name="Nieuwenhuis M."/>
            <person name="Van De Peppel L.J.J."/>
        </authorList>
    </citation>
    <scope>NUCLEOTIDE SEQUENCE</scope>
    <source>
        <strain evidence="8">D49</strain>
    </source>
</reference>
<dbReference type="CDD" id="cd11711">
    <property type="entry name" value="GINS_A_Sld5"/>
    <property type="match status" value="1"/>
</dbReference>
<comment type="caution">
    <text evidence="8">The sequence shown here is derived from an EMBL/GenBank/DDBJ whole genome shotgun (WGS) entry which is preliminary data.</text>
</comment>
<dbReference type="GO" id="GO:0000727">
    <property type="term" value="P:double-strand break repair via break-induced replication"/>
    <property type="evidence" value="ECO:0007669"/>
    <property type="project" value="TreeGrafter"/>
</dbReference>
<sequence>MMPQLPLEILDIIIALLPNDKISLLNCPHEGACASEHIEQFLEALTLTPSLACYIKHLHIINYVEEYVEDDSEDEDMDIPVKRTYETLLASILPKIHKLHCFTLHGNGDTRVNKLSPHLLSSLITMLARAEVSEFNLAEFKCFPIPLLAQYCPRIRRINLSHNHGYSYPSNTSVVSLTHLEKPTEVGFVERMVLLEASARHTATLHEATKLPGACLSLARVQEIEVRGRDLSALRVAAELIAETAASASLKRLTCDFRQDSCFTKIFFGRSICNLDFFRLPRSLQTLRVEISYEQGVHFFDWICAELSRNAGPGRGTAALEELVLVIRKADFPELLDVKGLWDAMDEQCAALDHVLCITDCYTYLRQVEIFVEVGPECFYAHDGKETERPAVDDTIPVTYLAKAADGLRERLPLLCRRGIVNVRWLVTEMRQSGLQAAVRALREGVEGPVHVDVNGWYLPEPLFYNMDWDEEYDLLVANGGDASAFINRAQNALPDENDIDMAAPLRPAGPAPIQYIQPAEEETPLQQLIRHWTNERNCPDILPAQEELLVNILDHIRRQSQTVDLLRQDASTSEDEHVRIMLAQTEMERVKFIVRSYVRTRHYKIDKYARFITTNAEVQTRLTAGERDHAIRYANILDRHLYKCVLQSLPPAQAHLDDNAAFVPSMITQPDKTRPVFVHALQDCAPIRLPDGTALQMKKGHISLVPYYVVEQLVARGEVELV</sequence>
<dbReference type="PANTHER" id="PTHR21206:SF0">
    <property type="entry name" value="DNA REPLICATION COMPLEX GINS PROTEIN SLD5"/>
    <property type="match status" value="1"/>
</dbReference>
<name>A0A9P7FS78_9AGAR</name>
<gene>
    <name evidence="8" type="ORF">H0H81_008386</name>
</gene>
<proteinExistence type="inferred from homology"/>
<dbReference type="InterPro" id="IPR036224">
    <property type="entry name" value="GINS_bundle-like_dom_sf"/>
</dbReference>
<reference evidence="8" key="2">
    <citation type="submission" date="2021-10" db="EMBL/GenBank/DDBJ databases">
        <title>Phylogenomics reveals ancestral predisposition of the termite-cultivated fungus Termitomyces towards a domesticated lifestyle.</title>
        <authorList>
            <person name="Auxier B."/>
            <person name="Grum-Grzhimaylo A."/>
            <person name="Cardenas M.E."/>
            <person name="Lodge J.D."/>
            <person name="Laessoe T."/>
            <person name="Pedersen O."/>
            <person name="Smith M.E."/>
            <person name="Kuyper T.W."/>
            <person name="Franco-Molano E.A."/>
            <person name="Baroni T.J."/>
            <person name="Aanen D.K."/>
        </authorList>
    </citation>
    <scope>NUCLEOTIDE SEQUENCE</scope>
    <source>
        <strain evidence="8">D49</strain>
    </source>
</reference>
<dbReference type="Gene3D" id="1.20.58.1030">
    <property type="match status" value="1"/>
</dbReference>
<comment type="subcellular location">
    <subcellularLocation>
        <location evidence="1">Nucleus</location>
    </subcellularLocation>
</comment>
<dbReference type="PANTHER" id="PTHR21206">
    <property type="entry name" value="SLD5 PROTEIN"/>
    <property type="match status" value="1"/>
</dbReference>
<dbReference type="AlphaFoldDB" id="A0A9P7FS78"/>
<dbReference type="InterPro" id="IPR031633">
    <property type="entry name" value="SLD5_C"/>
</dbReference>
<feature type="domain" description="GINS subunit" evidence="6">
    <location>
        <begin position="555"/>
        <end position="642"/>
    </location>
</feature>
<comment type="similarity">
    <text evidence="2">Belongs to the GINS4/SLD5 family.</text>
</comment>
<evidence type="ECO:0000313" key="8">
    <source>
        <dbReference type="EMBL" id="KAG5636335.1"/>
    </source>
</evidence>
<dbReference type="Pfam" id="PF16922">
    <property type="entry name" value="SLD5_C"/>
    <property type="match status" value="1"/>
</dbReference>
<keyword evidence="9" id="KW-1185">Reference proteome</keyword>
<organism evidence="8 9">
    <name type="scientific">Sphagnurus paluster</name>
    <dbReference type="NCBI Taxonomy" id="117069"/>
    <lineage>
        <taxon>Eukaryota</taxon>
        <taxon>Fungi</taxon>
        <taxon>Dikarya</taxon>
        <taxon>Basidiomycota</taxon>
        <taxon>Agaricomycotina</taxon>
        <taxon>Agaricomycetes</taxon>
        <taxon>Agaricomycetidae</taxon>
        <taxon>Agaricales</taxon>
        <taxon>Tricholomatineae</taxon>
        <taxon>Lyophyllaceae</taxon>
        <taxon>Sphagnurus</taxon>
    </lineage>
</organism>
<dbReference type="InterPro" id="IPR038749">
    <property type="entry name" value="Sld5_GINS_A"/>
</dbReference>
<dbReference type="GO" id="GO:0000811">
    <property type="term" value="C:GINS complex"/>
    <property type="evidence" value="ECO:0007669"/>
    <property type="project" value="TreeGrafter"/>
</dbReference>
<dbReference type="OrthoDB" id="338231at2759"/>
<dbReference type="InterPro" id="IPR008591">
    <property type="entry name" value="GINS_Sld5"/>
</dbReference>
<evidence type="ECO:0000256" key="2">
    <source>
        <dbReference type="ARBA" id="ARBA00008187"/>
    </source>
</evidence>
<evidence type="ECO:0000256" key="3">
    <source>
        <dbReference type="ARBA" id="ARBA00014804"/>
    </source>
</evidence>
<evidence type="ECO:0000259" key="6">
    <source>
        <dbReference type="Pfam" id="PF05916"/>
    </source>
</evidence>
<dbReference type="Pfam" id="PF05916">
    <property type="entry name" value="Sld5"/>
    <property type="match status" value="1"/>
</dbReference>
<evidence type="ECO:0000256" key="4">
    <source>
        <dbReference type="ARBA" id="ARBA00022705"/>
    </source>
</evidence>
<dbReference type="SUPFAM" id="SSF158573">
    <property type="entry name" value="GINS helical bundle-like"/>
    <property type="match status" value="1"/>
</dbReference>
<evidence type="ECO:0000259" key="7">
    <source>
        <dbReference type="Pfam" id="PF16922"/>
    </source>
</evidence>
<dbReference type="Proteomes" id="UP000717328">
    <property type="component" value="Unassembled WGS sequence"/>
</dbReference>
<feature type="domain" description="DNA replication complex GINS protein SLD5 C-terminal" evidence="7">
    <location>
        <begin position="671"/>
        <end position="723"/>
    </location>
</feature>
<keyword evidence="5" id="KW-0539">Nucleus</keyword>
<accession>A0A9P7FS78</accession>
<dbReference type="EMBL" id="JABCKI010005946">
    <property type="protein sequence ID" value="KAG5636335.1"/>
    <property type="molecule type" value="Genomic_DNA"/>
</dbReference>
<dbReference type="CDD" id="cd21692">
    <property type="entry name" value="GINS_B_Sld5"/>
    <property type="match status" value="1"/>
</dbReference>
<evidence type="ECO:0000313" key="9">
    <source>
        <dbReference type="Proteomes" id="UP000717328"/>
    </source>
</evidence>
<dbReference type="InterPro" id="IPR021151">
    <property type="entry name" value="GINS_A"/>
</dbReference>
<keyword evidence="4" id="KW-0235">DNA replication</keyword>
<protein>
    <recommendedName>
        <fullName evidence="3">DNA replication complex GINS protein SLD5</fullName>
    </recommendedName>
</protein>
<dbReference type="GO" id="GO:0006261">
    <property type="term" value="P:DNA-templated DNA replication"/>
    <property type="evidence" value="ECO:0007669"/>
    <property type="project" value="InterPro"/>
</dbReference>
<evidence type="ECO:0000256" key="5">
    <source>
        <dbReference type="ARBA" id="ARBA00023242"/>
    </source>
</evidence>